<dbReference type="Pfam" id="PF01223">
    <property type="entry name" value="Endonuclease_NS"/>
    <property type="match status" value="1"/>
</dbReference>
<evidence type="ECO:0000256" key="10">
    <source>
        <dbReference type="RuleBase" id="RU366055"/>
    </source>
</evidence>
<keyword evidence="3 10" id="KW-0540">Nuclease</keyword>
<dbReference type="Gene3D" id="3.40.570.10">
    <property type="entry name" value="Extracellular Endonuclease, subunit A"/>
    <property type="match status" value="1"/>
</dbReference>
<evidence type="ECO:0000256" key="1">
    <source>
        <dbReference type="ARBA" id="ARBA00001946"/>
    </source>
</evidence>
<dbReference type="GO" id="GO:0003676">
    <property type="term" value="F:nucleic acid binding"/>
    <property type="evidence" value="ECO:0007669"/>
    <property type="project" value="InterPro"/>
</dbReference>
<evidence type="ECO:0000256" key="8">
    <source>
        <dbReference type="PIRSR" id="PIRSR640255-1"/>
    </source>
</evidence>
<dbReference type="InterPro" id="IPR044929">
    <property type="entry name" value="DNA/RNA_non-sp_Endonuclease_sf"/>
</dbReference>
<feature type="compositionally biased region" description="Basic and acidic residues" evidence="11">
    <location>
        <begin position="27"/>
        <end position="49"/>
    </location>
</feature>
<evidence type="ECO:0000259" key="12">
    <source>
        <dbReference type="SMART" id="SM00477"/>
    </source>
</evidence>
<evidence type="ECO:0000256" key="2">
    <source>
        <dbReference type="ARBA" id="ARBA00010052"/>
    </source>
</evidence>
<feature type="region of interest" description="Disordered" evidence="11">
    <location>
        <begin position="27"/>
        <end position="57"/>
    </location>
</feature>
<proteinExistence type="evidence at transcript level"/>
<dbReference type="InterPro" id="IPR001604">
    <property type="entry name" value="Endo_G_ENPP1-like_dom"/>
</dbReference>
<dbReference type="PANTHER" id="PTHR13966:SF5">
    <property type="entry name" value="ENDONUCLEASE G, MITOCHONDRIAL"/>
    <property type="match status" value="1"/>
</dbReference>
<dbReference type="InterPro" id="IPR020821">
    <property type="entry name" value="ENPP1-3/EXOG-like_nuc-like"/>
</dbReference>
<organism evidence="14">
    <name type="scientific">Phakopsora pachyrhizi</name>
    <name type="common">Asian soybean rust disease fungus</name>
    <dbReference type="NCBI Taxonomy" id="170000"/>
    <lineage>
        <taxon>Eukaryota</taxon>
        <taxon>Fungi</taxon>
        <taxon>Dikarya</taxon>
        <taxon>Basidiomycota</taxon>
        <taxon>Pucciniomycotina</taxon>
        <taxon>Pucciniomycetes</taxon>
        <taxon>Pucciniales</taxon>
        <taxon>Phakopsoraceae</taxon>
        <taxon>Phakopsora</taxon>
    </lineage>
</organism>
<evidence type="ECO:0000313" key="14">
    <source>
        <dbReference type="EMBL" id="ALL41204.1"/>
    </source>
</evidence>
<comment type="similarity">
    <text evidence="2 10">Belongs to the DNA/RNA non-specific endonuclease family.</text>
</comment>
<evidence type="ECO:0000256" key="4">
    <source>
        <dbReference type="ARBA" id="ARBA00022723"/>
    </source>
</evidence>
<sequence>MFLREAYAIGYDRRMRNPAWVVEHLTKQKLKPDGGRNGDDDNHSPDRSHSSFQEDQALPEQFRSKLSDYFRSGYDRGHMAPAADAKRSQKAMDETFILSNISPQVGEGFNRDYWAHLENYVRRLTSSFEDVYVFTIPLYLPRQDPVTKKNFVSYEVIGNPPNVAVPTHFAKVLYLQGGKSDPSSRGSISSFLLPNSKISNSVPLESFLTPIESIEKSTGLNLFNQSVKDTSLKASVCDLVGCELVIRNCTSSFFHTLTSFSDLPHQSFHLCSLY</sequence>
<dbReference type="EC" id="3.1.30.-" evidence="10"/>
<dbReference type="CDD" id="cd00091">
    <property type="entry name" value="NUC"/>
    <property type="match status" value="1"/>
</dbReference>
<evidence type="ECO:0000256" key="9">
    <source>
        <dbReference type="PIRSR" id="PIRSR640255-2"/>
    </source>
</evidence>
<keyword evidence="4 9" id="KW-0479">Metal-binding</keyword>
<dbReference type="InterPro" id="IPR044925">
    <property type="entry name" value="His-Me_finger_sf"/>
</dbReference>
<dbReference type="FunFam" id="3.40.570.10:FF:000008">
    <property type="entry name" value="Probable NUC1-dna/rna non-specific nuclease, mitochondrial"/>
    <property type="match status" value="1"/>
</dbReference>
<dbReference type="SUPFAM" id="SSF54060">
    <property type="entry name" value="His-Me finger endonucleases"/>
    <property type="match status" value="1"/>
</dbReference>
<dbReference type="GO" id="GO:0046872">
    <property type="term" value="F:metal ion binding"/>
    <property type="evidence" value="ECO:0007669"/>
    <property type="project" value="UniProtKB-KW"/>
</dbReference>
<protein>
    <recommendedName>
        <fullName evidence="10">Endonuclease</fullName>
        <ecNumber evidence="10">3.1.30.-</ecNumber>
    </recommendedName>
</protein>
<reference evidence="14" key="1">
    <citation type="submission" date="2015-07" db="EMBL/GenBank/DDBJ databases">
        <title>Elucidating the P. pachyrhizi secretome and potential effectors.</title>
        <authorList>
            <person name="de Carvalho M.C.C.G."/>
            <person name="Nascimento L.C."/>
            <person name="Darben L.M."/>
            <person name="Polizel-Podanosqui A.M."/>
            <person name="Lopes-Caitar V.S."/>
            <person name="Rocha C.S."/>
            <person name="Qi M."/>
            <person name="Carazolle M."/>
            <person name="Kuwahara M.K."/>
            <person name="Pereira G.A.G."/>
            <person name="Abdelnoor R.V."/>
            <person name="Whitham S.A."/>
            <person name="Marcelino-Guimaraes F.C."/>
        </authorList>
    </citation>
    <scope>NUCLEOTIDE SEQUENCE</scope>
</reference>
<feature type="domain" description="DNA/RNA non-specific endonuclease/pyrophosphatase/phosphodiesterase" evidence="13">
    <location>
        <begin position="3"/>
        <end position="229"/>
    </location>
</feature>
<evidence type="ECO:0000256" key="6">
    <source>
        <dbReference type="ARBA" id="ARBA00022801"/>
    </source>
</evidence>
<evidence type="ECO:0000259" key="13">
    <source>
        <dbReference type="SMART" id="SM00892"/>
    </source>
</evidence>
<feature type="domain" description="ENPP1-3/EXOG-like endonuclease/phosphodiesterase" evidence="12">
    <location>
        <begin position="4"/>
        <end position="229"/>
    </location>
</feature>
<dbReference type="GO" id="GO:0005743">
    <property type="term" value="C:mitochondrial inner membrane"/>
    <property type="evidence" value="ECO:0007669"/>
    <property type="project" value="TreeGrafter"/>
</dbReference>
<evidence type="ECO:0000256" key="11">
    <source>
        <dbReference type="SAM" id="MobiDB-lite"/>
    </source>
</evidence>
<keyword evidence="7" id="KW-0460">Magnesium</keyword>
<name>A0A0S1MK29_PHAPC</name>
<dbReference type="GO" id="GO:0004521">
    <property type="term" value="F:RNA endonuclease activity"/>
    <property type="evidence" value="ECO:0007669"/>
    <property type="project" value="TreeGrafter"/>
</dbReference>
<keyword evidence="5 10" id="KW-0255">Endonuclease</keyword>
<keyword evidence="6 10" id="KW-0378">Hydrolase</keyword>
<dbReference type="SMART" id="SM00892">
    <property type="entry name" value="Endonuclease_NS"/>
    <property type="match status" value="1"/>
</dbReference>
<dbReference type="InterPro" id="IPR018524">
    <property type="entry name" value="DNA/RNA_endonuclease_AS"/>
</dbReference>
<feature type="binding site" evidence="9">
    <location>
        <position position="110"/>
    </location>
    <ligand>
        <name>Mg(2+)</name>
        <dbReference type="ChEBI" id="CHEBI:18420"/>
        <note>catalytic</note>
    </ligand>
</feature>
<comment type="cofactor">
    <cofactor evidence="1 10">
        <name>Mg(2+)</name>
        <dbReference type="ChEBI" id="CHEBI:18420"/>
    </cofactor>
</comment>
<dbReference type="GO" id="GO:0006309">
    <property type="term" value="P:apoptotic DNA fragmentation"/>
    <property type="evidence" value="ECO:0007669"/>
    <property type="project" value="TreeGrafter"/>
</dbReference>
<feature type="active site" description="Proton acceptor" evidence="8">
    <location>
        <position position="78"/>
    </location>
</feature>
<evidence type="ECO:0000256" key="5">
    <source>
        <dbReference type="ARBA" id="ARBA00022759"/>
    </source>
</evidence>
<evidence type="ECO:0000256" key="3">
    <source>
        <dbReference type="ARBA" id="ARBA00022722"/>
    </source>
</evidence>
<dbReference type="SMART" id="SM00477">
    <property type="entry name" value="NUC"/>
    <property type="match status" value="1"/>
</dbReference>
<dbReference type="InterPro" id="IPR040255">
    <property type="entry name" value="Non-specific_endonuclease"/>
</dbReference>
<dbReference type="GO" id="GO:0000014">
    <property type="term" value="F:single-stranded DNA endodeoxyribonuclease activity"/>
    <property type="evidence" value="ECO:0007669"/>
    <property type="project" value="TreeGrafter"/>
</dbReference>
<dbReference type="PANTHER" id="PTHR13966">
    <property type="entry name" value="ENDONUCLEASE RELATED"/>
    <property type="match status" value="1"/>
</dbReference>
<evidence type="ECO:0000256" key="7">
    <source>
        <dbReference type="ARBA" id="ARBA00022842"/>
    </source>
</evidence>
<dbReference type="GO" id="GO:0005634">
    <property type="term" value="C:nucleus"/>
    <property type="evidence" value="ECO:0007669"/>
    <property type="project" value="TreeGrafter"/>
</dbReference>
<dbReference type="EMBL" id="KT247115">
    <property type="protein sequence ID" value="ALL41204.1"/>
    <property type="molecule type" value="mRNA"/>
</dbReference>
<dbReference type="PROSITE" id="PS01070">
    <property type="entry name" value="NUCLEASE_NON_SPEC"/>
    <property type="match status" value="1"/>
</dbReference>
<accession>A0A0S1MK29</accession>
<dbReference type="AlphaFoldDB" id="A0A0S1MK29"/>